<protein>
    <submittedName>
        <fullName evidence="1">Uncharacterized protein</fullName>
    </submittedName>
</protein>
<organism evidence="1 2">
    <name type="scientific">Pocillopora damicornis</name>
    <name type="common">Cauliflower coral</name>
    <name type="synonym">Millepora damicornis</name>
    <dbReference type="NCBI Taxonomy" id="46731"/>
    <lineage>
        <taxon>Eukaryota</taxon>
        <taxon>Metazoa</taxon>
        <taxon>Cnidaria</taxon>
        <taxon>Anthozoa</taxon>
        <taxon>Hexacorallia</taxon>
        <taxon>Scleractinia</taxon>
        <taxon>Astrocoeniina</taxon>
        <taxon>Pocilloporidae</taxon>
        <taxon>Pocillopora</taxon>
    </lineage>
</organism>
<dbReference type="Proteomes" id="UP000275408">
    <property type="component" value="Unassembled WGS sequence"/>
</dbReference>
<reference evidence="1 2" key="1">
    <citation type="journal article" date="2018" name="Sci. Rep.">
        <title>Comparative analysis of the Pocillopora damicornis genome highlights role of immune system in coral evolution.</title>
        <authorList>
            <person name="Cunning R."/>
            <person name="Bay R.A."/>
            <person name="Gillette P."/>
            <person name="Baker A.C."/>
            <person name="Traylor-Knowles N."/>
        </authorList>
    </citation>
    <scope>NUCLEOTIDE SEQUENCE [LARGE SCALE GENOMIC DNA]</scope>
    <source>
        <strain evidence="1">RSMAS</strain>
        <tissue evidence="1">Whole animal</tissue>
    </source>
</reference>
<sequence>MDSEQTKQHKADSVAMATGKEAIVAVIGIMSDLLVSSLSSLNSTMTEFFSDMKAVLESLIVKETPMTEQKSLPMGQPDVPKQGTLALEPEIFEKDQQSDSTKQSITNLISQSSEHDQEALAKFTCYQA</sequence>
<evidence type="ECO:0000313" key="2">
    <source>
        <dbReference type="Proteomes" id="UP000275408"/>
    </source>
</evidence>
<accession>A0A3M6UNQ1</accession>
<dbReference type="EMBL" id="RCHS01001098">
    <property type="protein sequence ID" value="RMX55229.1"/>
    <property type="molecule type" value="Genomic_DNA"/>
</dbReference>
<comment type="caution">
    <text evidence="1">The sequence shown here is derived from an EMBL/GenBank/DDBJ whole genome shotgun (WGS) entry which is preliminary data.</text>
</comment>
<dbReference type="AlphaFoldDB" id="A0A3M6UNQ1"/>
<gene>
    <name evidence="1" type="ORF">pdam_00021805</name>
</gene>
<proteinExistence type="predicted"/>
<name>A0A3M6UNQ1_POCDA</name>
<keyword evidence="2" id="KW-1185">Reference proteome</keyword>
<evidence type="ECO:0000313" key="1">
    <source>
        <dbReference type="EMBL" id="RMX55229.1"/>
    </source>
</evidence>